<protein>
    <recommendedName>
        <fullName evidence="3">NodB homology domain-containing protein</fullName>
    </recommendedName>
</protein>
<proteinExistence type="predicted"/>
<gene>
    <name evidence="4" type="ORF">PSAB_20425</name>
</gene>
<name>X4ZHI7_9BACL</name>
<dbReference type="GO" id="GO:0005975">
    <property type="term" value="P:carbohydrate metabolic process"/>
    <property type="evidence" value="ECO:0007669"/>
    <property type="project" value="InterPro"/>
</dbReference>
<dbReference type="PANTHER" id="PTHR34216:SF3">
    <property type="entry name" value="POLY-BETA-1,6-N-ACETYL-D-GLUCOSAMINE N-DEACETYLASE"/>
    <property type="match status" value="1"/>
</dbReference>
<dbReference type="GO" id="GO:0005576">
    <property type="term" value="C:extracellular region"/>
    <property type="evidence" value="ECO:0007669"/>
    <property type="project" value="UniProtKB-SubCell"/>
</dbReference>
<dbReference type="eggNOG" id="COG0726">
    <property type="taxonomic scope" value="Bacteria"/>
</dbReference>
<comment type="subcellular location">
    <subcellularLocation>
        <location evidence="1">Secreted</location>
    </subcellularLocation>
</comment>
<dbReference type="Gene3D" id="3.20.20.370">
    <property type="entry name" value="Glycoside hydrolase/deacetylase"/>
    <property type="match status" value="1"/>
</dbReference>
<dbReference type="Proteomes" id="UP000019772">
    <property type="component" value="Chromosome"/>
</dbReference>
<dbReference type="PATRIC" id="fig|1268072.3.peg.4207"/>
<dbReference type="RefSeq" id="WP_025336440.1">
    <property type="nucleotide sequence ID" value="NZ_CP004078.1"/>
</dbReference>
<evidence type="ECO:0000256" key="1">
    <source>
        <dbReference type="ARBA" id="ARBA00004613"/>
    </source>
</evidence>
<dbReference type="AlphaFoldDB" id="X4ZHI7"/>
<dbReference type="GO" id="GO:0016810">
    <property type="term" value="F:hydrolase activity, acting on carbon-nitrogen (but not peptide) bonds"/>
    <property type="evidence" value="ECO:0007669"/>
    <property type="project" value="InterPro"/>
</dbReference>
<dbReference type="SUPFAM" id="SSF88713">
    <property type="entry name" value="Glycoside hydrolase/deacetylase"/>
    <property type="match status" value="1"/>
</dbReference>
<evidence type="ECO:0000256" key="2">
    <source>
        <dbReference type="ARBA" id="ARBA00022729"/>
    </source>
</evidence>
<dbReference type="EMBL" id="CP004078">
    <property type="protein sequence ID" value="AHV98976.1"/>
    <property type="molecule type" value="Genomic_DNA"/>
</dbReference>
<dbReference type="Pfam" id="PF01522">
    <property type="entry name" value="Polysacc_deac_1"/>
    <property type="match status" value="1"/>
</dbReference>
<evidence type="ECO:0000259" key="3">
    <source>
        <dbReference type="Pfam" id="PF01522"/>
    </source>
</evidence>
<keyword evidence="2" id="KW-0732">Signal</keyword>
<keyword evidence="5" id="KW-1185">Reference proteome</keyword>
<dbReference type="HOGENOM" id="CLU_452622_0_0_9"/>
<evidence type="ECO:0000313" key="5">
    <source>
        <dbReference type="Proteomes" id="UP000019772"/>
    </source>
</evidence>
<organism evidence="4 5">
    <name type="scientific">Paenibacillus sabinae T27</name>
    <dbReference type="NCBI Taxonomy" id="1268072"/>
    <lineage>
        <taxon>Bacteria</taxon>
        <taxon>Bacillati</taxon>
        <taxon>Bacillota</taxon>
        <taxon>Bacilli</taxon>
        <taxon>Bacillales</taxon>
        <taxon>Paenibacillaceae</taxon>
        <taxon>Paenibacillus</taxon>
    </lineage>
</organism>
<dbReference type="PANTHER" id="PTHR34216">
    <property type="match status" value="1"/>
</dbReference>
<accession>X4ZHI7</accession>
<feature type="domain" description="NodB homology" evidence="3">
    <location>
        <begin position="138"/>
        <end position="246"/>
    </location>
</feature>
<dbReference type="CDD" id="cd10970">
    <property type="entry name" value="CE4_DAC_u1_6s"/>
    <property type="match status" value="1"/>
</dbReference>
<dbReference type="InterPro" id="IPR011330">
    <property type="entry name" value="Glyco_hydro/deAcase_b/a-brl"/>
</dbReference>
<dbReference type="OrthoDB" id="2667186at2"/>
<dbReference type="STRING" id="1268072.PSAB_20425"/>
<evidence type="ECO:0000313" key="4">
    <source>
        <dbReference type="EMBL" id="AHV98976.1"/>
    </source>
</evidence>
<dbReference type="InterPro" id="IPR002509">
    <property type="entry name" value="NODB_dom"/>
</dbReference>
<dbReference type="InterPro" id="IPR051398">
    <property type="entry name" value="Polysacch_Deacetylase"/>
</dbReference>
<sequence>MAQLPMYAAAPNSPATELAAAITDVATTITVLDASKLPDAPNLATIGVDETAETVLYTGKSGNDLTGCTRGFSGTVAKAWAMGAQVARYFTSYDADAMRGNIEEHSAQLAETATRFKTKQAVFSSSKIQRPLCTIIDDDGHLFTLTNLKPLLDTYGFPGCAAIVTDYAATSSNHMNFSQIIGLQAAGWEIMSHSKTHPHLPDLSEAQIISEISQSKAELISNGLDVKGIVYPYGSNNGLVRTLSKEYYEYGFAQYGINYPPLHSMRITRITLGEDENLTLANFKGYVDTAIANNGWFVLCLHSYSVSETQWDNLIGLIDYLDEKRAEIDVVTANEAMSAFGNVVEAWNEETDDYFAVGANGEAYSNAIYKNFQTKYNTGLTASSPISSFDHDKVTVTTFLNADNSGFPKQSAGILYTYRDVRYDDFSYQKWYPLGQNSVYVRFWNNVSNAWQNWKEYGAGVFTTIDTINARTASDLASAYPAGAITHTVISGVGQGFPTSSGRLVTDRIDSADNGFQYQYWYPAGSTDIQFRVTNFSGAWTSWETIATKRSATQNIASTIIPAHSSVDKVVTANGTTINSLIQAHPVGGLEAGLVFSAYYYSDGNVVIRLANITTASITTAARDWQIVNG</sequence>
<reference evidence="4 5" key="1">
    <citation type="journal article" date="2014" name="PLoS Genet.">
        <title>Comparative Genomic Analysis of N2-Fixing and Non-N2-Fixing Paenibacillus spp.: Organization, Evolution and Expression of the Nitrogen Fixation Genes.</title>
        <authorList>
            <person name="Xie J.B."/>
            <person name="Du Z."/>
            <person name="Bai L."/>
            <person name="Tian C."/>
            <person name="Zhang Y."/>
            <person name="Xie J.Y."/>
            <person name="Wang T."/>
            <person name="Liu X."/>
            <person name="Chen X."/>
            <person name="Cheng Q."/>
            <person name="Chen S."/>
            <person name="Li J."/>
        </authorList>
    </citation>
    <scope>NUCLEOTIDE SEQUENCE [LARGE SCALE GENOMIC DNA]</scope>
    <source>
        <strain evidence="4 5">T27</strain>
    </source>
</reference>
<dbReference type="KEGG" id="psab:PSAB_20425"/>